<feature type="region of interest" description="Disordered" evidence="1">
    <location>
        <begin position="22"/>
        <end position="77"/>
    </location>
</feature>
<dbReference type="EMBL" id="CAXIEN010000066">
    <property type="protein sequence ID" value="CAL1273285.1"/>
    <property type="molecule type" value="Genomic_DNA"/>
</dbReference>
<accession>A0AAV1ZNN6</accession>
<evidence type="ECO:0000256" key="1">
    <source>
        <dbReference type="SAM" id="MobiDB-lite"/>
    </source>
</evidence>
<comment type="caution">
    <text evidence="2">The sequence shown here is derived from an EMBL/GenBank/DDBJ whole genome shotgun (WGS) entry which is preliminary data.</text>
</comment>
<feature type="compositionally biased region" description="Acidic residues" evidence="1">
    <location>
        <begin position="29"/>
        <end position="39"/>
    </location>
</feature>
<name>A0AAV1ZNN6_9ARAC</name>
<protein>
    <submittedName>
        <fullName evidence="2">Uncharacterized protein</fullName>
    </submittedName>
</protein>
<proteinExistence type="predicted"/>
<reference evidence="2 3" key="1">
    <citation type="submission" date="2024-04" db="EMBL/GenBank/DDBJ databases">
        <authorList>
            <person name="Rising A."/>
            <person name="Reimegard J."/>
            <person name="Sonavane S."/>
            <person name="Akerstrom W."/>
            <person name="Nylinder S."/>
            <person name="Hedman E."/>
            <person name="Kallberg Y."/>
        </authorList>
    </citation>
    <scope>NUCLEOTIDE SEQUENCE [LARGE SCALE GENOMIC DNA]</scope>
</reference>
<gene>
    <name evidence="2" type="ORF">LARSCL_LOCUS6808</name>
</gene>
<dbReference type="Proteomes" id="UP001497382">
    <property type="component" value="Unassembled WGS sequence"/>
</dbReference>
<dbReference type="AlphaFoldDB" id="A0AAV1ZNN6"/>
<feature type="compositionally biased region" description="Acidic residues" evidence="1">
    <location>
        <begin position="103"/>
        <end position="117"/>
    </location>
</feature>
<evidence type="ECO:0000313" key="2">
    <source>
        <dbReference type="EMBL" id="CAL1273285.1"/>
    </source>
</evidence>
<organism evidence="2 3">
    <name type="scientific">Larinioides sclopetarius</name>
    <dbReference type="NCBI Taxonomy" id="280406"/>
    <lineage>
        <taxon>Eukaryota</taxon>
        <taxon>Metazoa</taxon>
        <taxon>Ecdysozoa</taxon>
        <taxon>Arthropoda</taxon>
        <taxon>Chelicerata</taxon>
        <taxon>Arachnida</taxon>
        <taxon>Araneae</taxon>
        <taxon>Araneomorphae</taxon>
        <taxon>Entelegynae</taxon>
        <taxon>Araneoidea</taxon>
        <taxon>Araneidae</taxon>
        <taxon>Larinioides</taxon>
    </lineage>
</organism>
<keyword evidence="3" id="KW-1185">Reference proteome</keyword>
<evidence type="ECO:0000313" key="3">
    <source>
        <dbReference type="Proteomes" id="UP001497382"/>
    </source>
</evidence>
<feature type="region of interest" description="Disordered" evidence="1">
    <location>
        <begin position="94"/>
        <end position="132"/>
    </location>
</feature>
<sequence>MDGGKKTFYRYLRARFPYGDYENYYSSDESTEDDGEDYTDGMNHYYENNRDAFDEADSYSENSSFEEGGVISHDSNSYPYMNSSYAETYFEEYSDATENSDSYYEDDGSVNDGDSYSEENRDTDEYSDSNCDNSANYFSPYYEKKHGPGEGSEIVYRSNEGLDDIITKSESSVLLLFYGRLLEDLMQNFFVSSSDVRGSIQLLICSYKLVNRGQLPLEIDFNCIQYCLGYMHRYGASHMALVFEAVSTILKKSIVFLSMMSKEKLNVVFLGGGPCNDLLGFLAALHGRHNLLSLNVSVVDKMPGWKNIFMGTVDRLRRGDFGEAGRVFRDLNVTSSFISADLTEFFWLE</sequence>